<dbReference type="InterPro" id="IPR001740">
    <property type="entry name" value="GPCR_2_EMR1-like_rcpt"/>
</dbReference>
<dbReference type="PANTHER" id="PTHR12011">
    <property type="entry name" value="ADHESION G-PROTEIN COUPLED RECEPTOR"/>
    <property type="match status" value="1"/>
</dbReference>
<keyword evidence="4" id="KW-0245">EGF-like domain</keyword>
<evidence type="ECO:0000256" key="6">
    <source>
        <dbReference type="ARBA" id="ARBA00022729"/>
    </source>
</evidence>
<dbReference type="OMA" id="QIGSAKM"/>
<dbReference type="FunFam" id="1.20.1070.10:FF:000054">
    <property type="entry name" value="Adhesion G protein-coupled receptor E3"/>
    <property type="match status" value="1"/>
</dbReference>
<dbReference type="Ensembl" id="ENSCPBT00000029921.1">
    <property type="protein sequence ID" value="ENSCPBP00000025408.1"/>
    <property type="gene ID" value="ENSCPBG00000018063.1"/>
</dbReference>
<dbReference type="Gene3D" id="2.60.220.50">
    <property type="match status" value="1"/>
</dbReference>
<feature type="domain" description="GAIN-B" evidence="14">
    <location>
        <begin position="18"/>
        <end position="198"/>
    </location>
</feature>
<dbReference type="AlphaFoldDB" id="A0A8C3HZE5"/>
<feature type="transmembrane region" description="Helical" evidence="13">
    <location>
        <begin position="424"/>
        <end position="447"/>
    </location>
</feature>
<dbReference type="InterPro" id="IPR000203">
    <property type="entry name" value="GPS"/>
</dbReference>
<keyword evidence="7" id="KW-0677">Repeat</keyword>
<protein>
    <submittedName>
        <fullName evidence="16">Uncharacterized protein</fullName>
    </submittedName>
</protein>
<feature type="transmembrane region" description="Helical" evidence="13">
    <location>
        <begin position="351"/>
        <end position="376"/>
    </location>
</feature>
<dbReference type="PANTHER" id="PTHR12011:SF433">
    <property type="entry name" value="ADHESION G PROTEIN-COUPLED RECEPTOR E1-LIKE-RELATED"/>
    <property type="match status" value="1"/>
</dbReference>
<feature type="transmembrane region" description="Helical" evidence="13">
    <location>
        <begin position="396"/>
        <end position="418"/>
    </location>
</feature>
<evidence type="ECO:0000256" key="1">
    <source>
        <dbReference type="ARBA" id="ARBA00004651"/>
    </source>
</evidence>
<evidence type="ECO:0000256" key="9">
    <source>
        <dbReference type="ARBA" id="ARBA00022989"/>
    </source>
</evidence>
<evidence type="ECO:0000256" key="11">
    <source>
        <dbReference type="ARBA" id="ARBA00023157"/>
    </source>
</evidence>
<evidence type="ECO:0000256" key="8">
    <source>
        <dbReference type="ARBA" id="ARBA00022837"/>
    </source>
</evidence>
<dbReference type="InterPro" id="IPR057244">
    <property type="entry name" value="GAIN_B"/>
</dbReference>
<evidence type="ECO:0000259" key="15">
    <source>
        <dbReference type="PROSITE" id="PS50261"/>
    </source>
</evidence>
<feature type="domain" description="G-protein coupled receptors family 2 profile 2" evidence="15">
    <location>
        <begin position="202"/>
        <end position="448"/>
    </location>
</feature>
<evidence type="ECO:0000256" key="4">
    <source>
        <dbReference type="ARBA" id="ARBA00022536"/>
    </source>
</evidence>
<keyword evidence="6" id="KW-0732">Signal</keyword>
<evidence type="ECO:0000256" key="3">
    <source>
        <dbReference type="ARBA" id="ARBA00022475"/>
    </source>
</evidence>
<dbReference type="GO" id="GO:0005886">
    <property type="term" value="C:plasma membrane"/>
    <property type="evidence" value="ECO:0007669"/>
    <property type="project" value="UniProtKB-SubCell"/>
</dbReference>
<dbReference type="Pfam" id="PF01825">
    <property type="entry name" value="GPS"/>
    <property type="match status" value="1"/>
</dbReference>
<reference evidence="16" key="2">
    <citation type="submission" date="2025-09" db="UniProtKB">
        <authorList>
            <consortium name="Ensembl"/>
        </authorList>
    </citation>
    <scope>IDENTIFICATION</scope>
</reference>
<dbReference type="GeneTree" id="ENSGT00940000162163"/>
<proteinExistence type="inferred from homology"/>
<evidence type="ECO:0000256" key="2">
    <source>
        <dbReference type="ARBA" id="ARBA00007343"/>
    </source>
</evidence>
<keyword evidence="8" id="KW-0106">Calcium</keyword>
<dbReference type="CDD" id="cd15439">
    <property type="entry name" value="7tmB2_EMR"/>
    <property type="match status" value="1"/>
</dbReference>
<keyword evidence="9 13" id="KW-1133">Transmembrane helix</keyword>
<accession>A0A8C3HZE5</accession>
<name>A0A8C3HZE5_CHRPI</name>
<dbReference type="Gene3D" id="1.20.1070.10">
    <property type="entry name" value="Rhodopsin 7-helix transmembrane proteins"/>
    <property type="match status" value="1"/>
</dbReference>
<keyword evidence="17" id="KW-1185">Reference proteome</keyword>
<dbReference type="GO" id="GO:0007166">
    <property type="term" value="P:cell surface receptor signaling pathway"/>
    <property type="evidence" value="ECO:0007669"/>
    <property type="project" value="InterPro"/>
</dbReference>
<evidence type="ECO:0000256" key="13">
    <source>
        <dbReference type="SAM" id="Phobius"/>
    </source>
</evidence>
<dbReference type="InterPro" id="IPR000832">
    <property type="entry name" value="GPCR_2_secretin-like"/>
</dbReference>
<feature type="transmembrane region" description="Helical" evidence="13">
    <location>
        <begin position="239"/>
        <end position="259"/>
    </location>
</feature>
<organism evidence="16 17">
    <name type="scientific">Chrysemys picta bellii</name>
    <name type="common">Western painted turtle</name>
    <name type="synonym">Emys bellii</name>
    <dbReference type="NCBI Taxonomy" id="8478"/>
    <lineage>
        <taxon>Eukaryota</taxon>
        <taxon>Metazoa</taxon>
        <taxon>Chordata</taxon>
        <taxon>Craniata</taxon>
        <taxon>Vertebrata</taxon>
        <taxon>Euteleostomi</taxon>
        <taxon>Archelosauria</taxon>
        <taxon>Testudinata</taxon>
        <taxon>Testudines</taxon>
        <taxon>Cryptodira</taxon>
        <taxon>Durocryptodira</taxon>
        <taxon>Testudinoidea</taxon>
        <taxon>Emydidae</taxon>
        <taxon>Chrysemys</taxon>
    </lineage>
</organism>
<dbReference type="PROSITE" id="PS50221">
    <property type="entry name" value="GAIN_B"/>
    <property type="match status" value="1"/>
</dbReference>
<keyword evidence="5 13" id="KW-0812">Transmembrane</keyword>
<evidence type="ECO:0000256" key="10">
    <source>
        <dbReference type="ARBA" id="ARBA00023136"/>
    </source>
</evidence>
<comment type="subcellular location">
    <subcellularLocation>
        <location evidence="1">Cell membrane</location>
        <topology evidence="1">Multi-pass membrane protein</topology>
    </subcellularLocation>
</comment>
<dbReference type="Pfam" id="PF00002">
    <property type="entry name" value="7tm_2"/>
    <property type="match status" value="1"/>
</dbReference>
<feature type="transmembrane region" description="Helical" evidence="13">
    <location>
        <begin position="271"/>
        <end position="292"/>
    </location>
</feature>
<dbReference type="PRINTS" id="PR01128">
    <property type="entry name" value="EMR1HORMONER"/>
</dbReference>
<evidence type="ECO:0000256" key="7">
    <source>
        <dbReference type="ARBA" id="ARBA00022737"/>
    </source>
</evidence>
<dbReference type="InterPro" id="IPR046338">
    <property type="entry name" value="GAIN_dom_sf"/>
</dbReference>
<dbReference type="InterPro" id="IPR017981">
    <property type="entry name" value="GPCR_2-like_7TM"/>
</dbReference>
<keyword evidence="11" id="KW-1015">Disulfide bond</keyword>
<dbReference type="PROSITE" id="PS00650">
    <property type="entry name" value="G_PROTEIN_RECEP_F2_2"/>
    <property type="match status" value="1"/>
</dbReference>
<feature type="transmembrane region" description="Helical" evidence="13">
    <location>
        <begin position="204"/>
        <end position="227"/>
    </location>
</feature>
<keyword evidence="12" id="KW-0325">Glycoprotein</keyword>
<evidence type="ECO:0000313" key="17">
    <source>
        <dbReference type="Proteomes" id="UP000694380"/>
    </source>
</evidence>
<reference evidence="16" key="1">
    <citation type="submission" date="2025-08" db="UniProtKB">
        <authorList>
            <consortium name="Ensembl"/>
        </authorList>
    </citation>
    <scope>IDENTIFICATION</scope>
</reference>
<evidence type="ECO:0000259" key="14">
    <source>
        <dbReference type="PROSITE" id="PS50221"/>
    </source>
</evidence>
<dbReference type="GO" id="GO:0004930">
    <property type="term" value="F:G protein-coupled receptor activity"/>
    <property type="evidence" value="ECO:0007669"/>
    <property type="project" value="InterPro"/>
</dbReference>
<comment type="similarity">
    <text evidence="2">Belongs to the G-protein coupled receptor 2 family. Adhesion G-protein coupled receptor (ADGR) subfamily.</text>
</comment>
<dbReference type="PRINTS" id="PR00249">
    <property type="entry name" value="GPCRSECRETIN"/>
</dbReference>
<keyword evidence="3" id="KW-1003">Cell membrane</keyword>
<dbReference type="PROSITE" id="PS50261">
    <property type="entry name" value="G_PROTEIN_RECEP_F2_4"/>
    <property type="match status" value="1"/>
</dbReference>
<dbReference type="InterPro" id="IPR017983">
    <property type="entry name" value="GPCR_2_secretin-like_CS"/>
</dbReference>
<feature type="transmembrane region" description="Helical" evidence="13">
    <location>
        <begin position="312"/>
        <end position="331"/>
    </location>
</feature>
<evidence type="ECO:0000313" key="16">
    <source>
        <dbReference type="Ensembl" id="ENSCPBP00000025408.1"/>
    </source>
</evidence>
<dbReference type="Proteomes" id="UP000694380">
    <property type="component" value="Unplaced"/>
</dbReference>
<sequence length="503" mass="56237">MEVRRKGVGILREWSSKPALPLQQEALPFPSPAIETLLVVPTAGPCDEVFRLRAQEETMDIHCDTVTRAATEDSWAVAFISYSTLDSIINKRFLNEGDLMADEKLRNFHLNSRVVSGAVGDGRPMNLSKPVNVTLSHRQVSAKKEEEEAHCIHWKFITGKGTWSPDGCTAVHTNSTHTICSCNHLSSFALLMGHTGVESDPLSIITYMGLTLSLLCLLLAILTFLLCRSIRNVSTSLHLQLCLCLFLADLLFLTAVTRTSSRVVCAVIAGFLHYLFLACFTWMFLEGLHLFLTVRNLKVVNYTSASRFKKRFIYPFSYGFPALVVAISAAVNPEGYGTSKHCWLSLERGFHWSFLGPVCAIILINLTFFLVTLWILRDKLSSLNEDVSTLKDTRLLTFKAIAQLFILSCTWSLGLFQVGSAKMVMAYLFTIVNSLQGAFIFLVHCLLNRQVREEYRRWIKGTRKTSPTTQNFTLSMSAVTTSTKMVRDPLFSSLCQSGSIKGL</sequence>
<dbReference type="GO" id="GO:0007189">
    <property type="term" value="P:adenylate cyclase-activating G protein-coupled receptor signaling pathway"/>
    <property type="evidence" value="ECO:0007669"/>
    <property type="project" value="TreeGrafter"/>
</dbReference>
<evidence type="ECO:0000256" key="12">
    <source>
        <dbReference type="ARBA" id="ARBA00023180"/>
    </source>
</evidence>
<keyword evidence="10 13" id="KW-0472">Membrane</keyword>
<evidence type="ECO:0000256" key="5">
    <source>
        <dbReference type="ARBA" id="ARBA00022692"/>
    </source>
</evidence>
<dbReference type="SMART" id="SM00303">
    <property type="entry name" value="GPS"/>
    <property type="match status" value="1"/>
</dbReference>